<accession>A0A250JPW5</accession>
<dbReference type="EMBL" id="CP022203">
    <property type="protein sequence ID" value="ATB45909.1"/>
    <property type="molecule type" value="Genomic_DNA"/>
</dbReference>
<dbReference type="AlphaFoldDB" id="A0A250JPW5"/>
<keyword evidence="2" id="KW-1185">Reference proteome</keyword>
<dbReference type="KEGG" id="mmas:MYMAC_001497"/>
<sequence>MPASEWKPAELDVLLKALKTSHLDVKVKRALAHEVRNQCLGGTGYDQAMAQSILKKLGYDELPQRESTQEE</sequence>
<evidence type="ECO:0000313" key="1">
    <source>
        <dbReference type="EMBL" id="ATB45909.1"/>
    </source>
</evidence>
<name>A0A250JPW5_9BACT</name>
<proteinExistence type="predicted"/>
<organism evidence="1 2">
    <name type="scientific">Corallococcus macrosporus DSM 14697</name>
    <dbReference type="NCBI Taxonomy" id="1189310"/>
    <lineage>
        <taxon>Bacteria</taxon>
        <taxon>Pseudomonadati</taxon>
        <taxon>Myxococcota</taxon>
        <taxon>Myxococcia</taxon>
        <taxon>Myxococcales</taxon>
        <taxon>Cystobacterineae</taxon>
        <taxon>Myxococcaceae</taxon>
        <taxon>Corallococcus</taxon>
    </lineage>
</organism>
<protein>
    <submittedName>
        <fullName evidence="1">Uncharacterized protein</fullName>
    </submittedName>
</protein>
<reference evidence="1 2" key="1">
    <citation type="submission" date="2017-06" db="EMBL/GenBank/DDBJ databases">
        <title>Sequencing and comparative analysis of myxobacterial genomes.</title>
        <authorList>
            <person name="Rupp O."/>
            <person name="Goesmann A."/>
            <person name="Sogaard-Andersen L."/>
        </authorList>
    </citation>
    <scope>NUCLEOTIDE SEQUENCE [LARGE SCALE GENOMIC DNA]</scope>
    <source>
        <strain evidence="1 2">DSM 14697</strain>
    </source>
</reference>
<evidence type="ECO:0000313" key="2">
    <source>
        <dbReference type="Proteomes" id="UP000217343"/>
    </source>
</evidence>
<gene>
    <name evidence="1" type="ORF">MYMAC_001497</name>
</gene>
<dbReference type="Proteomes" id="UP000217343">
    <property type="component" value="Chromosome"/>
</dbReference>